<proteinExistence type="predicted"/>
<dbReference type="STRING" id="357750.A0A2S6BXY6"/>
<evidence type="ECO:0000313" key="2">
    <source>
        <dbReference type="EMBL" id="PPJ52350.1"/>
    </source>
</evidence>
<feature type="domain" description="Heterokaryon incompatibility" evidence="1">
    <location>
        <begin position="42"/>
        <end position="207"/>
    </location>
</feature>
<evidence type="ECO:0000313" key="3">
    <source>
        <dbReference type="Proteomes" id="UP000237631"/>
    </source>
</evidence>
<dbReference type="OrthoDB" id="5125733at2759"/>
<comment type="caution">
    <text evidence="2">The sequence shown here is derived from an EMBL/GenBank/DDBJ whole genome shotgun (WGS) entry which is preliminary data.</text>
</comment>
<gene>
    <name evidence="2" type="ORF">CBER1_09848</name>
</gene>
<reference evidence="3" key="1">
    <citation type="journal article" date="2017" name="bioRxiv">
        <title>Conservation of a gene cluster reveals novel cercosporin biosynthetic mechanisms and extends production to the genus Colletotrichum.</title>
        <authorList>
            <person name="de Jonge R."/>
            <person name="Ebert M.K."/>
            <person name="Huitt-Roehl C.R."/>
            <person name="Pal P."/>
            <person name="Suttle J.C."/>
            <person name="Spanner R.E."/>
            <person name="Neubauer J.D."/>
            <person name="Jurick W.M.II."/>
            <person name="Stott K.A."/>
            <person name="Secor G.A."/>
            <person name="Thomma B.P.H.J."/>
            <person name="Van de Peer Y."/>
            <person name="Townsend C.A."/>
            <person name="Bolton M.D."/>
        </authorList>
    </citation>
    <scope>NUCLEOTIDE SEQUENCE [LARGE SCALE GENOMIC DNA]</scope>
    <source>
        <strain evidence="3">CBS538.71</strain>
    </source>
</reference>
<dbReference type="AlphaFoldDB" id="A0A2S6BXY6"/>
<dbReference type="Proteomes" id="UP000237631">
    <property type="component" value="Unassembled WGS sequence"/>
</dbReference>
<dbReference type="Pfam" id="PF06985">
    <property type="entry name" value="HET"/>
    <property type="match status" value="1"/>
</dbReference>
<dbReference type="PANTHER" id="PTHR33112">
    <property type="entry name" value="DOMAIN PROTEIN, PUTATIVE-RELATED"/>
    <property type="match status" value="1"/>
</dbReference>
<dbReference type="PANTHER" id="PTHR33112:SF16">
    <property type="entry name" value="HETEROKARYON INCOMPATIBILITY DOMAIN-CONTAINING PROTEIN"/>
    <property type="match status" value="1"/>
</dbReference>
<dbReference type="EMBL" id="PNEN01001704">
    <property type="protein sequence ID" value="PPJ52350.1"/>
    <property type="molecule type" value="Genomic_DNA"/>
</dbReference>
<accession>A0A2S6BXY6</accession>
<sequence>MPSQRNTELKRPDQQCPRLLIRIGATADDLRIEQAGTGRKKYAALSYCWGRPGSLTLVRENYIQLTNRLPWMDLAKTHQDAIAVSRELGIEYLWIDALCIIQDEPEQQTAEIKQMATIYVNAYVTLAASSSEGGQVGFLRARKPTLTVSVTLSDGAHFEVFAREVVSHRTFDQGWDAIEDTMYYHESNDAEITTRYPLFGRGWAWQERLLSPRVLHFTDTEVVWECLDSISCECGTMEMFVGNRVLSLRRYISDVPRDIDTQPEQLARDRALADKYDMLDLPMRGHRFFRNGLRNSKINDYAFMHACIGRPPTEFFTEGKSAHYDRWRGVISQYSRRKLTFGQDIFAAVSGLASMWHAKRENEGRYFAGLWEADLLRGLLWTCTANSDNMNVPRPKHYLAPSWSWASVRRPLDWLSSEPERTMYHASILDVVCVTSTGDPFGTVSDGSFIDVTGHALKATITSCREKSTTAFVFIDYHNHAFTTDCHPEVQALIGQEVLCLLWATENIDARTGQGMDRCLVLKACDTTSNTFTRVGITSSLPRGSHLFTSTEKINIRIV</sequence>
<name>A0A2S6BXY6_9PEZI</name>
<organism evidence="2 3">
    <name type="scientific">Cercospora berteroae</name>
    <dbReference type="NCBI Taxonomy" id="357750"/>
    <lineage>
        <taxon>Eukaryota</taxon>
        <taxon>Fungi</taxon>
        <taxon>Dikarya</taxon>
        <taxon>Ascomycota</taxon>
        <taxon>Pezizomycotina</taxon>
        <taxon>Dothideomycetes</taxon>
        <taxon>Dothideomycetidae</taxon>
        <taxon>Mycosphaerellales</taxon>
        <taxon>Mycosphaerellaceae</taxon>
        <taxon>Cercospora</taxon>
    </lineage>
</organism>
<keyword evidence="3" id="KW-1185">Reference proteome</keyword>
<dbReference type="InterPro" id="IPR010730">
    <property type="entry name" value="HET"/>
</dbReference>
<protein>
    <recommendedName>
        <fullName evidence="1">Heterokaryon incompatibility domain-containing protein</fullName>
    </recommendedName>
</protein>
<evidence type="ECO:0000259" key="1">
    <source>
        <dbReference type="Pfam" id="PF06985"/>
    </source>
</evidence>